<organism evidence="2 3">
    <name type="scientific">Sphaerotilus sulfidivorans</name>
    <dbReference type="NCBI Taxonomy" id="639200"/>
    <lineage>
        <taxon>Bacteria</taxon>
        <taxon>Pseudomonadati</taxon>
        <taxon>Pseudomonadota</taxon>
        <taxon>Betaproteobacteria</taxon>
        <taxon>Burkholderiales</taxon>
        <taxon>Sphaerotilaceae</taxon>
        <taxon>Sphaerotilus</taxon>
    </lineage>
</organism>
<dbReference type="KEGG" id="snn:EWH46_02000"/>
<dbReference type="EMBL" id="CP035708">
    <property type="protein sequence ID" value="QEM99665.1"/>
    <property type="molecule type" value="Genomic_DNA"/>
</dbReference>
<evidence type="ECO:0008006" key="5">
    <source>
        <dbReference type="Google" id="ProtNLM"/>
    </source>
</evidence>
<dbReference type="EMBL" id="JBEPLS010000005">
    <property type="protein sequence ID" value="MET3604009.1"/>
    <property type="molecule type" value="Genomic_DNA"/>
</dbReference>
<evidence type="ECO:0000313" key="2">
    <source>
        <dbReference type="EMBL" id="QEM99665.1"/>
    </source>
</evidence>
<keyword evidence="4" id="KW-1185">Reference proteome</keyword>
<dbReference type="Proteomes" id="UP000323522">
    <property type="component" value="Chromosome"/>
</dbReference>
<dbReference type="RefSeq" id="WP_149502431.1">
    <property type="nucleotide sequence ID" value="NZ_CP035708.1"/>
</dbReference>
<reference evidence="2 3" key="1">
    <citation type="submission" date="2019-02" db="EMBL/GenBank/DDBJ databases">
        <title>Complete Genome Sequence and Methylome Analysis of Sphaerotilus natans subsp. sulfidivorans D-507.</title>
        <authorList>
            <person name="Fomenkov A."/>
            <person name="Gridneva E."/>
            <person name="Smolyakov D."/>
            <person name="Dubinina G."/>
            <person name="Vincze T."/>
            <person name="Grabovich M."/>
            <person name="Roberts R.J."/>
        </authorList>
    </citation>
    <scope>NUCLEOTIDE SEQUENCE [LARGE SCALE GENOMIC DNA]</scope>
    <source>
        <strain evidence="2 3">D-507</strain>
    </source>
</reference>
<sequence length="128" mass="13947">MTKPWKKLPWLMGLIAISGCTSVHVHSQDGTEISVIRNIGITHISSGLADTEKGSLIYSTRGLGLTISPRGGTLGWIDETTAIIGDTSRCSLILWIENDRHLHELQSLLKFQKISPENLCALSPGGRK</sequence>
<evidence type="ECO:0000313" key="3">
    <source>
        <dbReference type="Proteomes" id="UP000323522"/>
    </source>
</evidence>
<name>A0A5C1PYI7_9BURK</name>
<gene>
    <name evidence="1" type="ORF">ABIC99_001822</name>
    <name evidence="2" type="ORF">EWH46_02000</name>
</gene>
<accession>A0A5C1PYI7</accession>
<dbReference type="Proteomes" id="UP001549111">
    <property type="component" value="Unassembled WGS sequence"/>
</dbReference>
<reference evidence="1 4" key="2">
    <citation type="submission" date="2024-06" db="EMBL/GenBank/DDBJ databases">
        <title>Genomic Encyclopedia of Type Strains, Phase IV (KMG-IV): sequencing the most valuable type-strain genomes for metagenomic binning, comparative biology and taxonomic classification.</title>
        <authorList>
            <person name="Goeker M."/>
        </authorList>
    </citation>
    <scope>NUCLEOTIDE SEQUENCE [LARGE SCALE GENOMIC DNA]</scope>
    <source>
        <strain evidence="1 4">D-501</strain>
    </source>
</reference>
<dbReference type="PROSITE" id="PS51257">
    <property type="entry name" value="PROKAR_LIPOPROTEIN"/>
    <property type="match status" value="1"/>
</dbReference>
<evidence type="ECO:0000313" key="4">
    <source>
        <dbReference type="Proteomes" id="UP001549111"/>
    </source>
</evidence>
<protein>
    <recommendedName>
        <fullName evidence="5">Lipoprotein</fullName>
    </recommendedName>
</protein>
<evidence type="ECO:0000313" key="1">
    <source>
        <dbReference type="EMBL" id="MET3604009.1"/>
    </source>
</evidence>
<proteinExistence type="predicted"/>
<dbReference type="AlphaFoldDB" id="A0A5C1PYI7"/>